<evidence type="ECO:0000259" key="2">
    <source>
        <dbReference type="Pfam" id="PF26353"/>
    </source>
</evidence>
<comment type="caution">
    <text evidence="3">The sequence shown here is derived from an EMBL/GenBank/DDBJ whole genome shotgun (WGS) entry which is preliminary data.</text>
</comment>
<reference evidence="3 4" key="1">
    <citation type="submission" date="2016-11" db="EMBL/GenBank/DDBJ databases">
        <authorList>
            <person name="Jaros S."/>
            <person name="Januszkiewicz K."/>
            <person name="Wedrychowicz H."/>
        </authorList>
    </citation>
    <scope>NUCLEOTIDE SEQUENCE [LARGE SCALE GENOMIC DNA]</scope>
    <source>
        <strain evidence="3 4">Con a/3</strain>
    </source>
</reference>
<keyword evidence="1" id="KW-0732">Signal</keyword>
<feature type="domain" description="YhfM-like" evidence="2">
    <location>
        <begin position="47"/>
        <end position="135"/>
    </location>
</feature>
<evidence type="ECO:0000256" key="1">
    <source>
        <dbReference type="SAM" id="SignalP"/>
    </source>
</evidence>
<dbReference type="AlphaFoldDB" id="A0A1V3G1N5"/>
<dbReference type="InterPro" id="IPR058780">
    <property type="entry name" value="YhfM-like_dom"/>
</dbReference>
<dbReference type="RefSeq" id="WP_077365770.1">
    <property type="nucleotide sequence ID" value="NZ_MQMF01000009.1"/>
</dbReference>
<protein>
    <recommendedName>
        <fullName evidence="2">YhfM-like domain-containing protein</fullName>
    </recommendedName>
</protein>
<name>A0A1V3G1N5_9BACL</name>
<dbReference type="Pfam" id="PF26353">
    <property type="entry name" value="YhfM"/>
    <property type="match status" value="1"/>
</dbReference>
<organism evidence="3 4">
    <name type="scientific">Fictibacillus arsenicus</name>
    <dbReference type="NCBI Taxonomy" id="255247"/>
    <lineage>
        <taxon>Bacteria</taxon>
        <taxon>Bacillati</taxon>
        <taxon>Bacillota</taxon>
        <taxon>Bacilli</taxon>
        <taxon>Bacillales</taxon>
        <taxon>Fictibacillaceae</taxon>
        <taxon>Fictibacillus</taxon>
    </lineage>
</organism>
<sequence length="137" mass="15539">MKKGFIILSLIICSLLFSGCNQEKTSEAVGAENKKNTQETQEKLKITGEVNKTFYEEKEIKIDRDAIHSAEKILGILDVAKNNFEISLIDSDGNKETYFLWLRKGYSGGMIMNIEDTHTGYTLQEADVVRLKELLNM</sequence>
<accession>A0A1V3G1N5</accession>
<dbReference type="PROSITE" id="PS51257">
    <property type="entry name" value="PROKAR_LIPOPROTEIN"/>
    <property type="match status" value="1"/>
</dbReference>
<proteinExistence type="predicted"/>
<gene>
    <name evidence="3" type="ORF">UN64_19115</name>
</gene>
<dbReference type="Proteomes" id="UP000188597">
    <property type="component" value="Unassembled WGS sequence"/>
</dbReference>
<evidence type="ECO:0000313" key="4">
    <source>
        <dbReference type="Proteomes" id="UP000188597"/>
    </source>
</evidence>
<dbReference type="OrthoDB" id="2738838at2"/>
<feature type="chain" id="PRO_5039003408" description="YhfM-like domain-containing protein" evidence="1">
    <location>
        <begin position="24"/>
        <end position="137"/>
    </location>
</feature>
<feature type="signal peptide" evidence="1">
    <location>
        <begin position="1"/>
        <end position="23"/>
    </location>
</feature>
<dbReference type="EMBL" id="MQMF01000009">
    <property type="protein sequence ID" value="OOE08281.1"/>
    <property type="molecule type" value="Genomic_DNA"/>
</dbReference>
<evidence type="ECO:0000313" key="3">
    <source>
        <dbReference type="EMBL" id="OOE08281.1"/>
    </source>
</evidence>